<comment type="caution">
    <text evidence="7">The sequence shown here is derived from an EMBL/GenBank/DDBJ whole genome shotgun (WGS) entry which is preliminary data.</text>
</comment>
<gene>
    <name evidence="7" type="ORF">MANES_05G012400v8</name>
</gene>
<keyword evidence="8" id="KW-1185">Reference proteome</keyword>
<evidence type="ECO:0000256" key="2">
    <source>
        <dbReference type="ARBA" id="ARBA00022963"/>
    </source>
</evidence>
<keyword evidence="5" id="KW-0378">Hydrolase</keyword>
<dbReference type="Pfam" id="PF01734">
    <property type="entry name" value="Patatin"/>
    <property type="match status" value="1"/>
</dbReference>
<proteinExistence type="inferred from homology"/>
<evidence type="ECO:0000256" key="1">
    <source>
        <dbReference type="ARBA" id="ARBA00010240"/>
    </source>
</evidence>
<keyword evidence="3 5" id="KW-0443">Lipid metabolism</keyword>
<dbReference type="EC" id="3.1.1.-" evidence="5"/>
<reference evidence="8" key="1">
    <citation type="journal article" date="2016" name="Nat. Biotechnol.">
        <title>Sequencing wild and cultivated cassava and related species reveals extensive interspecific hybridization and genetic diversity.</title>
        <authorList>
            <person name="Bredeson J.V."/>
            <person name="Lyons J.B."/>
            <person name="Prochnik S.E."/>
            <person name="Wu G.A."/>
            <person name="Ha C.M."/>
            <person name="Edsinger-Gonzales E."/>
            <person name="Grimwood J."/>
            <person name="Schmutz J."/>
            <person name="Rabbi I.Y."/>
            <person name="Egesi C."/>
            <person name="Nauluvula P."/>
            <person name="Lebot V."/>
            <person name="Ndunguru J."/>
            <person name="Mkamilo G."/>
            <person name="Bart R.S."/>
            <person name="Setter T.L."/>
            <person name="Gleadow R.M."/>
            <person name="Kulakow P."/>
            <person name="Ferguson M.E."/>
            <person name="Rounsley S."/>
            <person name="Rokhsar D.S."/>
        </authorList>
    </citation>
    <scope>NUCLEOTIDE SEQUENCE [LARGE SCALE GENOMIC DNA]</scope>
    <source>
        <strain evidence="8">cv. AM560-2</strain>
    </source>
</reference>
<dbReference type="InterPro" id="IPR016035">
    <property type="entry name" value="Acyl_Trfase/lysoPLipase"/>
</dbReference>
<dbReference type="GO" id="GO:0016042">
    <property type="term" value="P:lipid catabolic process"/>
    <property type="evidence" value="ECO:0007669"/>
    <property type="project" value="UniProtKB-KW"/>
</dbReference>
<organism evidence="7 8">
    <name type="scientific">Manihot esculenta</name>
    <name type="common">Cassava</name>
    <name type="synonym">Jatropha manihot</name>
    <dbReference type="NCBI Taxonomy" id="3983"/>
    <lineage>
        <taxon>Eukaryota</taxon>
        <taxon>Viridiplantae</taxon>
        <taxon>Streptophyta</taxon>
        <taxon>Embryophyta</taxon>
        <taxon>Tracheophyta</taxon>
        <taxon>Spermatophyta</taxon>
        <taxon>Magnoliopsida</taxon>
        <taxon>eudicotyledons</taxon>
        <taxon>Gunneridae</taxon>
        <taxon>Pentapetalae</taxon>
        <taxon>rosids</taxon>
        <taxon>fabids</taxon>
        <taxon>Malpighiales</taxon>
        <taxon>Euphorbiaceae</taxon>
        <taxon>Crotonoideae</taxon>
        <taxon>Manihoteae</taxon>
        <taxon>Manihot</taxon>
    </lineage>
</organism>
<keyword evidence="2 5" id="KW-0442">Lipid degradation</keyword>
<dbReference type="Gene3D" id="3.40.1090.10">
    <property type="entry name" value="Cytosolic phospholipase A2 catalytic domain"/>
    <property type="match status" value="1"/>
</dbReference>
<comment type="function">
    <text evidence="5">Lipolytic acyl hydrolase (LAH).</text>
</comment>
<evidence type="ECO:0000313" key="7">
    <source>
        <dbReference type="EMBL" id="OAY48876.1"/>
    </source>
</evidence>
<evidence type="ECO:0000256" key="4">
    <source>
        <dbReference type="PROSITE-ProRule" id="PRU01161"/>
    </source>
</evidence>
<evidence type="ECO:0000259" key="6">
    <source>
        <dbReference type="PROSITE" id="PS51635"/>
    </source>
</evidence>
<protein>
    <recommendedName>
        <fullName evidence="5">Patatin</fullName>
        <ecNumber evidence="5">3.1.1.-</ecNumber>
    </recommendedName>
</protein>
<dbReference type="PROSITE" id="PS51635">
    <property type="entry name" value="PNPLA"/>
    <property type="match status" value="1"/>
</dbReference>
<dbReference type="InterPro" id="IPR002641">
    <property type="entry name" value="PNPLA_dom"/>
</dbReference>
<feature type="domain" description="PNPLA" evidence="6">
    <location>
        <begin position="13"/>
        <end position="258"/>
    </location>
</feature>
<comment type="domain">
    <text evidence="5">The nitrogen atoms of the two glycine residues in the GGXR motif define the oxyanion hole, and stabilize the oxyanion that forms during the nucleophilic attack by the catalytic serine during substrate cleavage.</text>
</comment>
<evidence type="ECO:0000256" key="5">
    <source>
        <dbReference type="RuleBase" id="RU361262"/>
    </source>
</evidence>
<comment type="caution">
    <text evidence="4">Lacks conserved residue(s) required for the propagation of feature annotation.</text>
</comment>
<dbReference type="OrthoDB" id="630895at2759"/>
<evidence type="ECO:0000256" key="3">
    <source>
        <dbReference type="ARBA" id="ARBA00023098"/>
    </source>
</evidence>
<dbReference type="PANTHER" id="PTHR32176">
    <property type="entry name" value="XYLOSE ISOMERASE"/>
    <property type="match status" value="1"/>
</dbReference>
<dbReference type="Gramene" id="Manes.05G012400.6.v8.1">
    <property type="protein sequence ID" value="Manes.05G012400.6.v8.1.CDS"/>
    <property type="gene ID" value="Manes.05G012400.v8.1"/>
</dbReference>
<evidence type="ECO:0000313" key="8">
    <source>
        <dbReference type="Proteomes" id="UP000091857"/>
    </source>
</evidence>
<comment type="similarity">
    <text evidence="1 5">Belongs to the patatin family.</text>
</comment>
<accession>A0A2C9VS95</accession>
<dbReference type="GO" id="GO:0047372">
    <property type="term" value="F:monoacylglycerol lipase activity"/>
    <property type="evidence" value="ECO:0000318"/>
    <property type="project" value="GO_Central"/>
</dbReference>
<dbReference type="EMBL" id="CM004391">
    <property type="protein sequence ID" value="OAY48876.1"/>
    <property type="molecule type" value="Genomic_DNA"/>
</dbReference>
<dbReference type="GO" id="GO:0004620">
    <property type="term" value="F:phospholipase activity"/>
    <property type="evidence" value="ECO:0000318"/>
    <property type="project" value="GO_Central"/>
</dbReference>
<name>A0A2C9VS95_MANES</name>
<dbReference type="Proteomes" id="UP000091857">
    <property type="component" value="Chromosome 5"/>
</dbReference>
<dbReference type="SUPFAM" id="SSF52151">
    <property type="entry name" value="FabD/lysophospholipase-like"/>
    <property type="match status" value="1"/>
</dbReference>
<dbReference type="OMA" id="PNDICAL"/>
<dbReference type="Gramene" id="Manes.05G012400.7.v8.1">
    <property type="protein sequence ID" value="Manes.05G012400.7.v8.1.CDS"/>
    <property type="gene ID" value="Manes.05G012400.v8.1"/>
</dbReference>
<sequence length="433" mass="48744">MVYPRSDGECVTVLSIDGEVQGIVPAVLLNFLEDQLKEVEKENGGNPEDVRIADYFDVIGGTGTGSLVAAMLTKPSMLQPSRPQYDMSDIISFLREISSSNTFPDKDEQNIIVRAVNLACGAFGLLASTVSSILDPSKKFCTTFEEFWRRNWKADTYPAEVFDDQLKSKLDNTRLDQTLSDIVVPAYHFDSRRPLVFSTSQARKLHANFNEEVTLRDVVLSSSAIPTIFPLHSFKYSGKFGTFADANIVADNPTLLALSEGTRLYGSGPNYKNYLVLSLGTIKRRAPPCDIIVIPSALLDYISKRIWKGMKARVLQYMHIFFGDIIQMYTTQMLPSQLHEGLLNYLRIQGFEPNDSLPSEIDEPTSGFLELKRIAYDILKRNATYVDPSTGAHAEQDFSNEEALKTFARQLHAERQRRFLNQQEQYGGNYINK</sequence>
<dbReference type="AlphaFoldDB" id="A0A2C9VS95"/>
<dbReference type="PANTHER" id="PTHR32176:SF91">
    <property type="entry name" value="PATATIN"/>
    <property type="match status" value="1"/>
</dbReference>